<feature type="region of interest" description="Disordered" evidence="1">
    <location>
        <begin position="53"/>
        <end position="78"/>
    </location>
</feature>
<protein>
    <submittedName>
        <fullName evidence="2">Uncharacterized protein</fullName>
    </submittedName>
</protein>
<proteinExistence type="predicted"/>
<sequence length="136" mass="15623">MFEPVRCSELEADVILPPRHKFVNTKRGSCFSEISFDDLPLEFSQVKDEPHKCKLEDPQHDKDGSKTVGEGLPNDITDVSPIKTRLKETRCQPGSRFDMSKYSELQNSEQLLFDKWREQKLINSGGLSLCRNAFNF</sequence>
<keyword evidence="3" id="KW-1185">Reference proteome</keyword>
<dbReference type="AlphaFoldDB" id="A0A9K3IA07"/>
<comment type="caution">
    <text evidence="2">The sequence shown here is derived from an EMBL/GenBank/DDBJ whole genome shotgun (WGS) entry which is preliminary data.</text>
</comment>
<reference evidence="2" key="1">
    <citation type="journal article" date="2017" name="Nature">
        <title>The sunflower genome provides insights into oil metabolism, flowering and Asterid evolution.</title>
        <authorList>
            <person name="Badouin H."/>
            <person name="Gouzy J."/>
            <person name="Grassa C.J."/>
            <person name="Murat F."/>
            <person name="Staton S.E."/>
            <person name="Cottret L."/>
            <person name="Lelandais-Briere C."/>
            <person name="Owens G.L."/>
            <person name="Carrere S."/>
            <person name="Mayjonade B."/>
            <person name="Legrand L."/>
            <person name="Gill N."/>
            <person name="Kane N.C."/>
            <person name="Bowers J.E."/>
            <person name="Hubner S."/>
            <person name="Bellec A."/>
            <person name="Berard A."/>
            <person name="Berges H."/>
            <person name="Blanchet N."/>
            <person name="Boniface M.C."/>
            <person name="Brunel D."/>
            <person name="Catrice O."/>
            <person name="Chaidir N."/>
            <person name="Claudel C."/>
            <person name="Donnadieu C."/>
            <person name="Faraut T."/>
            <person name="Fievet G."/>
            <person name="Helmstetter N."/>
            <person name="King M."/>
            <person name="Knapp S.J."/>
            <person name="Lai Z."/>
            <person name="Le Paslier M.C."/>
            <person name="Lippi Y."/>
            <person name="Lorenzon L."/>
            <person name="Mandel J.R."/>
            <person name="Marage G."/>
            <person name="Marchand G."/>
            <person name="Marquand E."/>
            <person name="Bret-Mestries E."/>
            <person name="Morien E."/>
            <person name="Nambeesan S."/>
            <person name="Nguyen T."/>
            <person name="Pegot-Espagnet P."/>
            <person name="Pouilly N."/>
            <person name="Raftis F."/>
            <person name="Sallet E."/>
            <person name="Schiex T."/>
            <person name="Thomas J."/>
            <person name="Vandecasteele C."/>
            <person name="Vares D."/>
            <person name="Vear F."/>
            <person name="Vautrin S."/>
            <person name="Crespi M."/>
            <person name="Mangin B."/>
            <person name="Burke J.M."/>
            <person name="Salse J."/>
            <person name="Munos S."/>
            <person name="Vincourt P."/>
            <person name="Rieseberg L.H."/>
            <person name="Langlade N.B."/>
        </authorList>
    </citation>
    <scope>NUCLEOTIDE SEQUENCE</scope>
    <source>
        <tissue evidence="2">Leaves</tissue>
    </source>
</reference>
<gene>
    <name evidence="2" type="ORF">HanXRQr2_Chr09g0411581</name>
</gene>
<evidence type="ECO:0000313" key="2">
    <source>
        <dbReference type="EMBL" id="KAF5792932.1"/>
    </source>
</evidence>
<dbReference type="PANTHER" id="PTHR34466">
    <property type="entry name" value="OS11G0129800 PROTEIN"/>
    <property type="match status" value="1"/>
</dbReference>
<dbReference type="Proteomes" id="UP000215914">
    <property type="component" value="Unassembled WGS sequence"/>
</dbReference>
<accession>A0A9K3IA07</accession>
<evidence type="ECO:0000313" key="3">
    <source>
        <dbReference type="Proteomes" id="UP000215914"/>
    </source>
</evidence>
<dbReference type="Gramene" id="mRNA:HanXRQr2_Chr09g0411581">
    <property type="protein sequence ID" value="mRNA:HanXRQr2_Chr09g0411581"/>
    <property type="gene ID" value="HanXRQr2_Chr09g0411581"/>
</dbReference>
<organism evidence="2 3">
    <name type="scientific">Helianthus annuus</name>
    <name type="common">Common sunflower</name>
    <dbReference type="NCBI Taxonomy" id="4232"/>
    <lineage>
        <taxon>Eukaryota</taxon>
        <taxon>Viridiplantae</taxon>
        <taxon>Streptophyta</taxon>
        <taxon>Embryophyta</taxon>
        <taxon>Tracheophyta</taxon>
        <taxon>Spermatophyta</taxon>
        <taxon>Magnoliopsida</taxon>
        <taxon>eudicotyledons</taxon>
        <taxon>Gunneridae</taxon>
        <taxon>Pentapetalae</taxon>
        <taxon>asterids</taxon>
        <taxon>campanulids</taxon>
        <taxon>Asterales</taxon>
        <taxon>Asteraceae</taxon>
        <taxon>Asteroideae</taxon>
        <taxon>Heliantheae alliance</taxon>
        <taxon>Heliantheae</taxon>
        <taxon>Helianthus</taxon>
    </lineage>
</organism>
<name>A0A9K3IA07_HELAN</name>
<evidence type="ECO:0000256" key="1">
    <source>
        <dbReference type="SAM" id="MobiDB-lite"/>
    </source>
</evidence>
<dbReference type="PANTHER" id="PTHR34466:SF1">
    <property type="entry name" value="OS06G0609800 PROTEIN"/>
    <property type="match status" value="1"/>
</dbReference>
<reference evidence="2" key="2">
    <citation type="submission" date="2020-06" db="EMBL/GenBank/DDBJ databases">
        <title>Helianthus annuus Genome sequencing and assembly Release 2.</title>
        <authorList>
            <person name="Gouzy J."/>
            <person name="Langlade N."/>
            <person name="Munos S."/>
        </authorList>
    </citation>
    <scope>NUCLEOTIDE SEQUENCE</scope>
    <source>
        <tissue evidence="2">Leaves</tissue>
    </source>
</reference>
<feature type="compositionally biased region" description="Basic and acidic residues" evidence="1">
    <location>
        <begin position="53"/>
        <end position="65"/>
    </location>
</feature>
<dbReference type="EMBL" id="MNCJ02000324">
    <property type="protein sequence ID" value="KAF5792932.1"/>
    <property type="molecule type" value="Genomic_DNA"/>
</dbReference>
<dbReference type="OrthoDB" id="1693044at2759"/>